<feature type="transmembrane region" description="Helical" evidence="1">
    <location>
        <begin position="85"/>
        <end position="103"/>
    </location>
</feature>
<dbReference type="Proteomes" id="UP000198846">
    <property type="component" value="Unassembled WGS sequence"/>
</dbReference>
<dbReference type="STRING" id="283786.SAMN04487990_10833"/>
<gene>
    <name evidence="2" type="ORF">SAMN04487990_10833</name>
</gene>
<dbReference type="AlphaFoldDB" id="A0A1H3Z8K5"/>
<accession>A0A1H3Z8K5</accession>
<keyword evidence="3" id="KW-1185">Reference proteome</keyword>
<feature type="transmembrane region" description="Helical" evidence="1">
    <location>
        <begin position="61"/>
        <end position="79"/>
    </location>
</feature>
<dbReference type="Pfam" id="PF13630">
    <property type="entry name" value="SdpI"/>
    <property type="match status" value="1"/>
</dbReference>
<keyword evidence="1" id="KW-0812">Transmembrane</keyword>
<evidence type="ECO:0000256" key="1">
    <source>
        <dbReference type="SAM" id="Phobius"/>
    </source>
</evidence>
<feature type="transmembrane region" description="Helical" evidence="1">
    <location>
        <begin position="6"/>
        <end position="28"/>
    </location>
</feature>
<proteinExistence type="predicted"/>
<dbReference type="EMBL" id="FNQK01000008">
    <property type="protein sequence ID" value="SEA20007.1"/>
    <property type="molecule type" value="Genomic_DNA"/>
</dbReference>
<sequence>MSFTDSILTMLGLVGIIFFAVGVIMLLFPPKKINVLYGYRTTRSMKNQEQWDFAQNYSSKLLIIFGAVLALLSLLGYCIDISDNTEAIMSTILIIGTVILILIKTEKAIKTKFNG</sequence>
<reference evidence="2 3" key="1">
    <citation type="submission" date="2016-10" db="EMBL/GenBank/DDBJ databases">
        <authorList>
            <person name="de Groot N.N."/>
        </authorList>
    </citation>
    <scope>NUCLEOTIDE SEQUENCE [LARGE SCALE GENOMIC DNA]</scope>
    <source>
        <strain evidence="2 3">DSM 23842</strain>
    </source>
</reference>
<dbReference type="InterPro" id="IPR025962">
    <property type="entry name" value="SdpI/YhfL"/>
</dbReference>
<evidence type="ECO:0000313" key="2">
    <source>
        <dbReference type="EMBL" id="SEA20007.1"/>
    </source>
</evidence>
<organism evidence="2 3">
    <name type="scientific">Bizionia paragorgiae</name>
    <dbReference type="NCBI Taxonomy" id="283786"/>
    <lineage>
        <taxon>Bacteria</taxon>
        <taxon>Pseudomonadati</taxon>
        <taxon>Bacteroidota</taxon>
        <taxon>Flavobacteriia</taxon>
        <taxon>Flavobacteriales</taxon>
        <taxon>Flavobacteriaceae</taxon>
        <taxon>Bizionia</taxon>
    </lineage>
</organism>
<name>A0A1H3Z8K5_BIZPA</name>
<dbReference type="OrthoDB" id="3173919at2"/>
<keyword evidence="1" id="KW-1133">Transmembrane helix</keyword>
<evidence type="ECO:0000313" key="3">
    <source>
        <dbReference type="Proteomes" id="UP000198846"/>
    </source>
</evidence>
<dbReference type="RefSeq" id="WP_092133510.1">
    <property type="nucleotide sequence ID" value="NZ_FNQK01000008.1"/>
</dbReference>
<protein>
    <submittedName>
        <fullName evidence="2">SdpI/YhfL protein family protein</fullName>
    </submittedName>
</protein>
<keyword evidence="1" id="KW-0472">Membrane</keyword>